<protein>
    <recommendedName>
        <fullName evidence="5">Polyketide synthase</fullName>
    </recommendedName>
</protein>
<feature type="non-terminal residue" evidence="3">
    <location>
        <position position="181"/>
    </location>
</feature>
<feature type="non-terminal residue" evidence="3">
    <location>
        <position position="1"/>
    </location>
</feature>
<organism evidence="3 4">
    <name type="scientific">Streptomyces niphimycinicus</name>
    <dbReference type="NCBI Taxonomy" id="2842201"/>
    <lineage>
        <taxon>Bacteria</taxon>
        <taxon>Bacillati</taxon>
        <taxon>Actinomycetota</taxon>
        <taxon>Actinomycetes</taxon>
        <taxon>Kitasatosporales</taxon>
        <taxon>Streptomycetaceae</taxon>
        <taxon>Streptomyces</taxon>
    </lineage>
</organism>
<keyword evidence="4" id="KW-1185">Reference proteome</keyword>
<dbReference type="InterPro" id="IPR016035">
    <property type="entry name" value="Acyl_Trfase/lysoPLipase"/>
</dbReference>
<sequence>GEHPRRAGVSSFGISGTNAHLILEQAPEEAATALGELGAEPVAGELVAAEVEPVAVEPVAVPLEPVGGPVPWVVSARGAEALRGQARALATRVNADPGVNAAEVGWSLLRTRTLFDHRAVVIGQDRAELVAGLESLAAGEPHPSLVHPGRAAEAVGQTVFLFSGQGSQRPGMGAELYDRFP</sequence>
<dbReference type="PANTHER" id="PTHR43775:SF51">
    <property type="entry name" value="INACTIVE PHENOLPHTHIOCEROL SYNTHESIS POLYKETIDE SYNTHASE TYPE I PKS1-RELATED"/>
    <property type="match status" value="1"/>
</dbReference>
<comment type="caution">
    <text evidence="3">The sequence shown here is derived from an EMBL/GenBank/DDBJ whole genome shotgun (WGS) entry which is preliminary data.</text>
</comment>
<dbReference type="InterPro" id="IPR016039">
    <property type="entry name" value="Thiolase-like"/>
</dbReference>
<dbReference type="PANTHER" id="PTHR43775">
    <property type="entry name" value="FATTY ACID SYNTHASE"/>
    <property type="match status" value="1"/>
</dbReference>
<proteinExistence type="predicted"/>
<dbReference type="InterPro" id="IPR050091">
    <property type="entry name" value="PKS_NRPS_Biosynth_Enz"/>
</dbReference>
<dbReference type="Pfam" id="PF22621">
    <property type="entry name" value="CurL-like_PKS_C"/>
    <property type="match status" value="1"/>
</dbReference>
<dbReference type="EMBL" id="JAHLEM010000159">
    <property type="protein sequence ID" value="MBU3865479.1"/>
    <property type="molecule type" value="Genomic_DNA"/>
</dbReference>
<evidence type="ECO:0000256" key="1">
    <source>
        <dbReference type="ARBA" id="ARBA00022679"/>
    </source>
</evidence>
<gene>
    <name evidence="3" type="ORF">KN815_15775</name>
</gene>
<dbReference type="SUPFAM" id="SSF52151">
    <property type="entry name" value="FabD/lysophospholipase-like"/>
    <property type="match status" value="1"/>
</dbReference>
<evidence type="ECO:0000256" key="2">
    <source>
        <dbReference type="ARBA" id="ARBA00023268"/>
    </source>
</evidence>
<dbReference type="Gene3D" id="3.40.47.10">
    <property type="match status" value="1"/>
</dbReference>
<keyword evidence="1" id="KW-0808">Transferase</keyword>
<dbReference type="InterPro" id="IPR001227">
    <property type="entry name" value="Ac_transferase_dom_sf"/>
</dbReference>
<accession>A0ABS6CEX8</accession>
<evidence type="ECO:0008006" key="5">
    <source>
        <dbReference type="Google" id="ProtNLM"/>
    </source>
</evidence>
<keyword evidence="2" id="KW-0511">Multifunctional enzyme</keyword>
<reference evidence="3 4" key="1">
    <citation type="submission" date="2021-06" db="EMBL/GenBank/DDBJ databases">
        <authorList>
            <person name="Pan X."/>
        </authorList>
    </citation>
    <scope>NUCLEOTIDE SEQUENCE [LARGE SCALE GENOMIC DNA]</scope>
    <source>
        <strain evidence="3 4">4503</strain>
    </source>
</reference>
<evidence type="ECO:0000313" key="3">
    <source>
        <dbReference type="EMBL" id="MBU3865479.1"/>
    </source>
</evidence>
<dbReference type="Proteomes" id="UP000720508">
    <property type="component" value="Unassembled WGS sequence"/>
</dbReference>
<name>A0ABS6CEX8_9ACTN</name>
<dbReference type="Gene3D" id="3.40.366.10">
    <property type="entry name" value="Malonyl-Coenzyme A Acyl Carrier Protein, domain 2"/>
    <property type="match status" value="1"/>
</dbReference>
<evidence type="ECO:0000313" key="4">
    <source>
        <dbReference type="Proteomes" id="UP000720508"/>
    </source>
</evidence>